<dbReference type="Gene3D" id="3.90.180.10">
    <property type="entry name" value="Medium-chain alcohol dehydrogenases, catalytic domain"/>
    <property type="match status" value="1"/>
</dbReference>
<dbReference type="InterPro" id="IPR050700">
    <property type="entry name" value="YIM1/Zinc_Alcohol_DH_Fams"/>
</dbReference>
<feature type="domain" description="Enoyl reductase (ER)" evidence="6">
    <location>
        <begin position="69"/>
        <end position="407"/>
    </location>
</feature>
<dbReference type="SMART" id="SM00829">
    <property type="entry name" value="PKS_ER"/>
    <property type="match status" value="1"/>
</dbReference>
<keyword evidence="5" id="KW-0496">Mitochondrion</keyword>
<dbReference type="InterPro" id="IPR037397">
    <property type="entry name" value="RTN4IP1"/>
</dbReference>
<dbReference type="Proteomes" id="UP001162480">
    <property type="component" value="Chromosome 21"/>
</dbReference>
<dbReference type="SUPFAM" id="SSF50129">
    <property type="entry name" value="GroES-like"/>
    <property type="match status" value="1"/>
</dbReference>
<evidence type="ECO:0000256" key="4">
    <source>
        <dbReference type="ARBA" id="ARBA00023002"/>
    </source>
</evidence>
<keyword evidence="8" id="KW-1185">Reference proteome</keyword>
<dbReference type="InterPro" id="IPR020843">
    <property type="entry name" value="ER"/>
</dbReference>
<evidence type="ECO:0000259" key="6">
    <source>
        <dbReference type="SMART" id="SM00829"/>
    </source>
</evidence>
<dbReference type="InterPro" id="IPR013154">
    <property type="entry name" value="ADH-like_N"/>
</dbReference>
<dbReference type="PANTHER" id="PTHR11695">
    <property type="entry name" value="ALCOHOL DEHYDROGENASE RELATED"/>
    <property type="match status" value="1"/>
</dbReference>
<dbReference type="CDD" id="cd08248">
    <property type="entry name" value="RTN4I1"/>
    <property type="match status" value="1"/>
</dbReference>
<evidence type="ECO:0000313" key="8">
    <source>
        <dbReference type="Proteomes" id="UP001162480"/>
    </source>
</evidence>
<gene>
    <name evidence="7" type="ORF">OCTVUL_1B012258</name>
</gene>
<keyword evidence="3" id="KW-0809">Transit peptide</keyword>
<dbReference type="SUPFAM" id="SSF51735">
    <property type="entry name" value="NAD(P)-binding Rossmann-fold domains"/>
    <property type="match status" value="1"/>
</dbReference>
<dbReference type="Pfam" id="PF13602">
    <property type="entry name" value="ADH_zinc_N_2"/>
    <property type="match status" value="1"/>
</dbReference>
<accession>A0AA36FHS9</accession>
<evidence type="ECO:0000256" key="1">
    <source>
        <dbReference type="ARBA" id="ARBA00004173"/>
    </source>
</evidence>
<dbReference type="InterPro" id="IPR011032">
    <property type="entry name" value="GroES-like_sf"/>
</dbReference>
<proteinExistence type="inferred from homology"/>
<dbReference type="GO" id="GO:0016491">
    <property type="term" value="F:oxidoreductase activity"/>
    <property type="evidence" value="ECO:0007669"/>
    <property type="project" value="UniProtKB-KW"/>
</dbReference>
<organism evidence="7 8">
    <name type="scientific">Octopus vulgaris</name>
    <name type="common">Common octopus</name>
    <dbReference type="NCBI Taxonomy" id="6645"/>
    <lineage>
        <taxon>Eukaryota</taxon>
        <taxon>Metazoa</taxon>
        <taxon>Spiralia</taxon>
        <taxon>Lophotrochozoa</taxon>
        <taxon>Mollusca</taxon>
        <taxon>Cephalopoda</taxon>
        <taxon>Coleoidea</taxon>
        <taxon>Octopodiformes</taxon>
        <taxon>Octopoda</taxon>
        <taxon>Incirrata</taxon>
        <taxon>Octopodidae</taxon>
        <taxon>Octopus</taxon>
    </lineage>
</organism>
<dbReference type="GO" id="GO:0005739">
    <property type="term" value="C:mitochondrion"/>
    <property type="evidence" value="ECO:0007669"/>
    <property type="project" value="UniProtKB-SubCell"/>
</dbReference>
<dbReference type="EMBL" id="OX597834">
    <property type="protein sequence ID" value="CAI9738097.1"/>
    <property type="molecule type" value="Genomic_DNA"/>
</dbReference>
<reference evidence="7" key="1">
    <citation type="submission" date="2023-08" db="EMBL/GenBank/DDBJ databases">
        <authorList>
            <person name="Alioto T."/>
            <person name="Alioto T."/>
            <person name="Gomez Garrido J."/>
        </authorList>
    </citation>
    <scope>NUCLEOTIDE SEQUENCE</scope>
</reference>
<protein>
    <submittedName>
        <fullName evidence="7">Reticulon-4-interacting protein 1 homolog, mitochondrial-like</fullName>
    </submittedName>
</protein>
<dbReference type="Pfam" id="PF08240">
    <property type="entry name" value="ADH_N"/>
    <property type="match status" value="1"/>
</dbReference>
<dbReference type="Gene3D" id="3.40.50.720">
    <property type="entry name" value="NAD(P)-binding Rossmann-like Domain"/>
    <property type="match status" value="1"/>
</dbReference>
<keyword evidence="4" id="KW-0560">Oxidoreductase</keyword>
<dbReference type="AlphaFoldDB" id="A0AA36FHS9"/>
<evidence type="ECO:0000256" key="5">
    <source>
        <dbReference type="ARBA" id="ARBA00023128"/>
    </source>
</evidence>
<evidence type="ECO:0000313" key="7">
    <source>
        <dbReference type="EMBL" id="CAI9738097.1"/>
    </source>
</evidence>
<dbReference type="FunFam" id="3.40.50.720:FF:000147">
    <property type="entry name" value="Reticulon-4-interacting protein 1 homolog, mitochondrial"/>
    <property type="match status" value="1"/>
</dbReference>
<comment type="similarity">
    <text evidence="2">Belongs to the zinc-containing alcohol dehydrogenase family. Quinone oxidoreductase subfamily.</text>
</comment>
<dbReference type="InterPro" id="IPR036291">
    <property type="entry name" value="NAD(P)-bd_dom_sf"/>
</dbReference>
<name>A0AA36FHS9_OCTVU</name>
<dbReference type="PANTHER" id="PTHR11695:SF294">
    <property type="entry name" value="RETICULON-4-INTERACTING PROTEIN 1, MITOCHONDRIAL"/>
    <property type="match status" value="1"/>
</dbReference>
<sequence length="413" mass="45409">MMMLRMSKLYKNISSLKLLSNHLKNGAKNGSRVTLVQQQLLLQCRSFSDGGEQTSFSHQMSAWNIYSYGCDQMTLSKTTRVPSVLDPGDVLVDVHAASVNPIDVMMRDGYGEKLINLIRWQLGSKHFVGSEFPLILGRDFSGTVVSVGKNVISFQPGDEVFGVVGAHNQGSHAQFCVASTKELCHKPSTLTHIEAASLPYVALTTWSALCSVGEITQQKAPNLRVFIQAGSGGIGTFAVQLMSAWGAHVTSTCSTDAIDLVRSLGANVVIDYKTQNEEDELMQMDGFHLYLDVLGKKPSRNVLKNWCNAKYVTIKTPFLEDTDTHGIPAGFLRSAGSLGCNILENLKNGQSYRWAFFVPDWRALKCIGQLVDNGQIKPVIDKVFPFHQLPHAYNHVEAGHSRGKTVIDVKCTE</sequence>
<evidence type="ECO:0000256" key="3">
    <source>
        <dbReference type="ARBA" id="ARBA00022946"/>
    </source>
</evidence>
<evidence type="ECO:0000256" key="2">
    <source>
        <dbReference type="ARBA" id="ARBA00010371"/>
    </source>
</evidence>
<comment type="subcellular location">
    <subcellularLocation>
        <location evidence="1">Mitochondrion</location>
    </subcellularLocation>
</comment>